<dbReference type="Pfam" id="PF03982">
    <property type="entry name" value="DAGAT"/>
    <property type="match status" value="2"/>
</dbReference>
<comment type="catalytic activity">
    <reaction evidence="15">
        <text>an acyl-CoA + a 1,2-diacyl-sn-glycerol = a triacyl-sn-glycerol + CoA</text>
        <dbReference type="Rhea" id="RHEA:10868"/>
        <dbReference type="ChEBI" id="CHEBI:17815"/>
        <dbReference type="ChEBI" id="CHEBI:57287"/>
        <dbReference type="ChEBI" id="CHEBI:58342"/>
        <dbReference type="ChEBI" id="CHEBI:64615"/>
        <dbReference type="EC" id="2.3.1.20"/>
    </reaction>
</comment>
<feature type="compositionally biased region" description="Basic and acidic residues" evidence="16">
    <location>
        <begin position="140"/>
        <end position="158"/>
    </location>
</feature>
<organism evidence="18 19">
    <name type="scientific">Ascodesmis nigricans</name>
    <dbReference type="NCBI Taxonomy" id="341454"/>
    <lineage>
        <taxon>Eukaryota</taxon>
        <taxon>Fungi</taxon>
        <taxon>Dikarya</taxon>
        <taxon>Ascomycota</taxon>
        <taxon>Pezizomycotina</taxon>
        <taxon>Pezizomycetes</taxon>
        <taxon>Pezizales</taxon>
        <taxon>Ascodesmidaceae</taxon>
        <taxon>Ascodesmis</taxon>
    </lineage>
</organism>
<dbReference type="Proteomes" id="UP000298138">
    <property type="component" value="Unassembled WGS sequence"/>
</dbReference>
<keyword evidence="11 17" id="KW-1133">Transmembrane helix</keyword>
<dbReference type="GO" id="GO:0004144">
    <property type="term" value="F:diacylglycerol O-acyltransferase activity"/>
    <property type="evidence" value="ECO:0007669"/>
    <property type="project" value="UniProtKB-EC"/>
</dbReference>
<evidence type="ECO:0000256" key="1">
    <source>
        <dbReference type="ARBA" id="ARBA00004477"/>
    </source>
</evidence>
<evidence type="ECO:0000313" key="19">
    <source>
        <dbReference type="Proteomes" id="UP000298138"/>
    </source>
</evidence>
<keyword evidence="9" id="KW-0319">Glycerol metabolism</keyword>
<dbReference type="InParanoid" id="A0A4V3SIB1"/>
<dbReference type="GO" id="GO:0006071">
    <property type="term" value="P:glycerol metabolic process"/>
    <property type="evidence" value="ECO:0007669"/>
    <property type="project" value="UniProtKB-KW"/>
</dbReference>
<dbReference type="InterPro" id="IPR007130">
    <property type="entry name" value="DAGAT"/>
</dbReference>
<evidence type="ECO:0000256" key="17">
    <source>
        <dbReference type="SAM" id="Phobius"/>
    </source>
</evidence>
<proteinExistence type="inferred from homology"/>
<keyword evidence="19" id="KW-1185">Reference proteome</keyword>
<evidence type="ECO:0000256" key="4">
    <source>
        <dbReference type="ARBA" id="ARBA00005420"/>
    </source>
</evidence>
<dbReference type="GO" id="GO:0019432">
    <property type="term" value="P:triglyceride biosynthetic process"/>
    <property type="evidence" value="ECO:0007669"/>
    <property type="project" value="TreeGrafter"/>
</dbReference>
<evidence type="ECO:0000256" key="5">
    <source>
        <dbReference type="ARBA" id="ARBA00013244"/>
    </source>
</evidence>
<evidence type="ECO:0000256" key="14">
    <source>
        <dbReference type="ARBA" id="ARBA00023315"/>
    </source>
</evidence>
<dbReference type="PANTHER" id="PTHR12317">
    <property type="entry name" value="DIACYLGLYCEROL O-ACYLTRANSFERASE"/>
    <property type="match status" value="1"/>
</dbReference>
<name>A0A4V3SIB1_9PEZI</name>
<comment type="subcellular location">
    <subcellularLocation>
        <location evidence="1">Endoplasmic reticulum membrane</location>
        <topology evidence="1">Multi-pass membrane protein</topology>
    </subcellularLocation>
</comment>
<dbReference type="EMBL" id="ML220132">
    <property type="protein sequence ID" value="TGZ79404.1"/>
    <property type="molecule type" value="Genomic_DNA"/>
</dbReference>
<keyword evidence="7" id="KW-0808">Transferase</keyword>
<dbReference type="PANTHER" id="PTHR12317:SF0">
    <property type="entry name" value="ACYLTRANSFERASE"/>
    <property type="match status" value="1"/>
</dbReference>
<dbReference type="FunCoup" id="A0A4V3SIB1">
    <property type="interactions" value="225"/>
</dbReference>
<evidence type="ECO:0000313" key="18">
    <source>
        <dbReference type="EMBL" id="TGZ79404.1"/>
    </source>
</evidence>
<feature type="compositionally biased region" description="Basic and acidic residues" evidence="16">
    <location>
        <begin position="121"/>
        <end position="133"/>
    </location>
</feature>
<evidence type="ECO:0000256" key="11">
    <source>
        <dbReference type="ARBA" id="ARBA00022989"/>
    </source>
</evidence>
<evidence type="ECO:0000256" key="10">
    <source>
        <dbReference type="ARBA" id="ARBA00022824"/>
    </source>
</evidence>
<feature type="compositionally biased region" description="Acidic residues" evidence="16">
    <location>
        <begin position="82"/>
        <end position="93"/>
    </location>
</feature>
<dbReference type="OrthoDB" id="264532at2759"/>
<protein>
    <recommendedName>
        <fullName evidence="5">diacylglycerol O-acyltransferase</fullName>
        <ecNumber evidence="5">2.3.1.20</ecNumber>
    </recommendedName>
</protein>
<evidence type="ECO:0000256" key="13">
    <source>
        <dbReference type="ARBA" id="ARBA00023136"/>
    </source>
</evidence>
<evidence type="ECO:0000256" key="8">
    <source>
        <dbReference type="ARBA" id="ARBA00022692"/>
    </source>
</evidence>
<evidence type="ECO:0000256" key="6">
    <source>
        <dbReference type="ARBA" id="ARBA00022516"/>
    </source>
</evidence>
<dbReference type="AlphaFoldDB" id="A0A4V3SIB1"/>
<keyword evidence="13 17" id="KW-0472">Membrane</keyword>
<keyword evidence="12" id="KW-0443">Lipid metabolism</keyword>
<comment type="pathway">
    <text evidence="3">Lipid metabolism.</text>
</comment>
<dbReference type="CDD" id="cd07987">
    <property type="entry name" value="LPLAT_MGAT-like"/>
    <property type="match status" value="1"/>
</dbReference>
<evidence type="ECO:0000256" key="12">
    <source>
        <dbReference type="ARBA" id="ARBA00023098"/>
    </source>
</evidence>
<evidence type="ECO:0000256" key="9">
    <source>
        <dbReference type="ARBA" id="ARBA00022798"/>
    </source>
</evidence>
<keyword evidence="10" id="KW-0256">Endoplasmic reticulum</keyword>
<dbReference type="EC" id="2.3.1.20" evidence="5"/>
<sequence>MSSSRAAKPHRAAAIPPNLKTGVSYADAADAPPLDMTPEPGKSYASAAQSPKHKSRSKKEKRRSKAPPASNPVETRPRPSSLEEEDDYDDYDGGLDGSTTERISGPPTPPNNTPRQLSPESLRRVSQEKEKGVKPLTSTEKGKDIDKSQHSPVFKEGEEGLTGYESGTSGEEKGLIDYTLGGTMVLPDVPALVSHTFSKDISWAPLHVPLERRLQTIMVIWFTLAISLCFSLFWFLLAIPLTWPLLLPYLLYVFLSTSHLDGSSPFRRSHLFRSLPIWKHYTNYFPLRLHRTVPLDPTKNYIFAYHPHGIISHGAFGNFATEATGFSKLFPGITNTLLTLDSNFRIPFYRDYLLALGLASVSRKSCESILRGKGEPRSHRLLRRILPAGWAPNPPSEGGRAITIVIGGARESLEAFPGRMRLVVKRRRGFLKIAMRERVGVVPVLAFGENDLYNQLVPTSTSLLSKLQSAVKKTMGFALPLIHARGIFNYDVGLLPYRKPVNTVVGKPMFWEGEEITEEEVDVFQRRYIEELERMWEEHKETFASERVKGEEGELVIIE</sequence>
<keyword evidence="6" id="KW-0444">Lipid biosynthesis</keyword>
<dbReference type="STRING" id="341454.A0A4V3SIB1"/>
<feature type="region of interest" description="Disordered" evidence="16">
    <location>
        <begin position="1"/>
        <end position="169"/>
    </location>
</feature>
<comment type="similarity">
    <text evidence="4">Belongs to the diacylglycerol acyltransferase family.</text>
</comment>
<keyword evidence="14" id="KW-0012">Acyltransferase</keyword>
<comment type="pathway">
    <text evidence="2">Glycerolipid metabolism; triacylglycerol biosynthesis.</text>
</comment>
<gene>
    <name evidence="18" type="ORF">EX30DRAFT_342490</name>
</gene>
<evidence type="ECO:0000256" key="3">
    <source>
        <dbReference type="ARBA" id="ARBA00005189"/>
    </source>
</evidence>
<accession>A0A4V3SIB1</accession>
<feature type="transmembrane region" description="Helical" evidence="17">
    <location>
        <begin position="217"/>
        <end position="237"/>
    </location>
</feature>
<evidence type="ECO:0000256" key="16">
    <source>
        <dbReference type="SAM" id="MobiDB-lite"/>
    </source>
</evidence>
<keyword evidence="8 17" id="KW-0812">Transmembrane</keyword>
<evidence type="ECO:0000256" key="7">
    <source>
        <dbReference type="ARBA" id="ARBA00022679"/>
    </source>
</evidence>
<feature type="compositionally biased region" description="Basic residues" evidence="16">
    <location>
        <begin position="51"/>
        <end position="65"/>
    </location>
</feature>
<evidence type="ECO:0000256" key="15">
    <source>
        <dbReference type="ARBA" id="ARBA00048109"/>
    </source>
</evidence>
<dbReference type="GO" id="GO:0005789">
    <property type="term" value="C:endoplasmic reticulum membrane"/>
    <property type="evidence" value="ECO:0007669"/>
    <property type="project" value="UniProtKB-SubCell"/>
</dbReference>
<evidence type="ECO:0000256" key="2">
    <source>
        <dbReference type="ARBA" id="ARBA00004771"/>
    </source>
</evidence>
<reference evidence="18 19" key="1">
    <citation type="submission" date="2019-04" db="EMBL/GenBank/DDBJ databases">
        <title>Comparative genomics and transcriptomics to analyze fruiting body development in filamentous ascomycetes.</title>
        <authorList>
            <consortium name="DOE Joint Genome Institute"/>
            <person name="Lutkenhaus R."/>
            <person name="Traeger S."/>
            <person name="Breuer J."/>
            <person name="Kuo A."/>
            <person name="Lipzen A."/>
            <person name="Pangilinan J."/>
            <person name="Dilworth D."/>
            <person name="Sandor L."/>
            <person name="Poggeler S."/>
            <person name="Barry K."/>
            <person name="Grigoriev I.V."/>
            <person name="Nowrousian M."/>
        </authorList>
    </citation>
    <scope>NUCLEOTIDE SEQUENCE [LARGE SCALE GENOMIC DNA]</scope>
    <source>
        <strain evidence="18 19">CBS 389.68</strain>
    </source>
</reference>